<name>A0AAD4R102_9BILA</name>
<feature type="transmembrane region" description="Helical" evidence="1">
    <location>
        <begin position="33"/>
        <end position="52"/>
    </location>
</feature>
<gene>
    <name evidence="2" type="ORF">DdX_11749</name>
</gene>
<dbReference type="PANTHER" id="PTHR34492:SF2">
    <property type="entry name" value="G PROTEIN-COUPLED RECEPTOR"/>
    <property type="match status" value="1"/>
</dbReference>
<organism evidence="2 3">
    <name type="scientific">Ditylenchus destructor</name>
    <dbReference type="NCBI Taxonomy" id="166010"/>
    <lineage>
        <taxon>Eukaryota</taxon>
        <taxon>Metazoa</taxon>
        <taxon>Ecdysozoa</taxon>
        <taxon>Nematoda</taxon>
        <taxon>Chromadorea</taxon>
        <taxon>Rhabditida</taxon>
        <taxon>Tylenchina</taxon>
        <taxon>Tylenchomorpha</taxon>
        <taxon>Sphaerularioidea</taxon>
        <taxon>Anguinidae</taxon>
        <taxon>Anguininae</taxon>
        <taxon>Ditylenchus</taxon>
    </lineage>
</organism>
<feature type="transmembrane region" description="Helical" evidence="1">
    <location>
        <begin position="167"/>
        <end position="189"/>
    </location>
</feature>
<keyword evidence="1" id="KW-0472">Membrane</keyword>
<feature type="transmembrane region" description="Helical" evidence="1">
    <location>
        <begin position="245"/>
        <end position="266"/>
    </location>
</feature>
<keyword evidence="3" id="KW-1185">Reference proteome</keyword>
<accession>A0AAD4R102</accession>
<proteinExistence type="predicted"/>
<feature type="transmembrane region" description="Helical" evidence="1">
    <location>
        <begin position="278"/>
        <end position="300"/>
    </location>
</feature>
<comment type="caution">
    <text evidence="2">The sequence shown here is derived from an EMBL/GenBank/DDBJ whole genome shotgun (WGS) entry which is preliminary data.</text>
</comment>
<dbReference type="AlphaFoldDB" id="A0AAD4R102"/>
<dbReference type="EMBL" id="JAKKPZ010000034">
    <property type="protein sequence ID" value="KAI1708670.1"/>
    <property type="molecule type" value="Genomic_DNA"/>
</dbReference>
<evidence type="ECO:0000313" key="2">
    <source>
        <dbReference type="EMBL" id="KAI1708670.1"/>
    </source>
</evidence>
<reference evidence="2" key="1">
    <citation type="submission" date="2022-01" db="EMBL/GenBank/DDBJ databases">
        <title>Genome Sequence Resource for Two Populations of Ditylenchus destructor, the Migratory Endoparasitic Phytonematode.</title>
        <authorList>
            <person name="Zhang H."/>
            <person name="Lin R."/>
            <person name="Xie B."/>
        </authorList>
    </citation>
    <scope>NUCLEOTIDE SEQUENCE</scope>
    <source>
        <strain evidence="2">BazhouSP</strain>
    </source>
</reference>
<sequence length="385" mass="44497">MRLKRSPLLFLQLTGLYISDIKGKNAWRRLPSLIAPAVLFTTTFVYHCRAFYRGVQIFMTNPIQNVEYAVIFGWEFQSVVAAIFMFHWWRTGSIQFFEQSLKCITSDNKSKHVVSTEMKATVTKYLKILIVLTMSGTARTTASSVYRWVEQGRSIMQPMLGIHRFDFIYRLIGVYQLYLLNCIVLYFMATVRNLSLQVEAFNREFQELMHSRNKEDDMSEKMLGAFSTHKMLAQKIREADKLLRAFIFFMLVTGVPMSVCGAITLIRRDKLVPFIFAFYDVIFCVVQLSAFTVVPAQLYAQLHAIPSHIYWSSTIWNRFNPDLFQIARTFTENVQQLPVGLSFGGLVLIRKSSILMAIVLIVPYVILSYQLYTESLKTTKHSTFG</sequence>
<keyword evidence="1" id="KW-1133">Transmembrane helix</keyword>
<feature type="transmembrane region" description="Helical" evidence="1">
    <location>
        <begin position="68"/>
        <end position="89"/>
    </location>
</feature>
<protein>
    <submittedName>
        <fullName evidence="2">CRE-GUR-5 protein</fullName>
    </submittedName>
</protein>
<dbReference type="Proteomes" id="UP001201812">
    <property type="component" value="Unassembled WGS sequence"/>
</dbReference>
<keyword evidence="1" id="KW-0812">Transmembrane</keyword>
<evidence type="ECO:0000313" key="3">
    <source>
        <dbReference type="Proteomes" id="UP001201812"/>
    </source>
</evidence>
<dbReference type="PANTHER" id="PTHR34492">
    <property type="entry name" value="GUSTATORY RECEPTOR FAMILY"/>
    <property type="match status" value="1"/>
</dbReference>
<feature type="transmembrane region" description="Helical" evidence="1">
    <location>
        <begin position="353"/>
        <end position="372"/>
    </location>
</feature>
<evidence type="ECO:0000256" key="1">
    <source>
        <dbReference type="SAM" id="Phobius"/>
    </source>
</evidence>